<organism evidence="2 3">
    <name type="scientific">Macrosiphum euphorbiae</name>
    <name type="common">potato aphid</name>
    <dbReference type="NCBI Taxonomy" id="13131"/>
    <lineage>
        <taxon>Eukaryota</taxon>
        <taxon>Metazoa</taxon>
        <taxon>Ecdysozoa</taxon>
        <taxon>Arthropoda</taxon>
        <taxon>Hexapoda</taxon>
        <taxon>Insecta</taxon>
        <taxon>Pterygota</taxon>
        <taxon>Neoptera</taxon>
        <taxon>Paraneoptera</taxon>
        <taxon>Hemiptera</taxon>
        <taxon>Sternorrhyncha</taxon>
        <taxon>Aphidomorpha</taxon>
        <taxon>Aphidoidea</taxon>
        <taxon>Aphididae</taxon>
        <taxon>Macrosiphini</taxon>
        <taxon>Macrosiphum</taxon>
    </lineage>
</organism>
<evidence type="ECO:0000313" key="2">
    <source>
        <dbReference type="EMBL" id="CAI6357767.1"/>
    </source>
</evidence>
<gene>
    <name evidence="2" type="ORF">MEUPH1_LOCUS13359</name>
</gene>
<dbReference type="Gene3D" id="1.10.10.10">
    <property type="entry name" value="Winged helix-like DNA-binding domain superfamily/Winged helix DNA-binding domain"/>
    <property type="match status" value="1"/>
</dbReference>
<evidence type="ECO:0000313" key="3">
    <source>
        <dbReference type="Proteomes" id="UP001160148"/>
    </source>
</evidence>
<keyword evidence="3" id="KW-1185">Reference proteome</keyword>
<protein>
    <recommendedName>
        <fullName evidence="1">Tc1-like transposase DDE domain-containing protein</fullName>
    </recommendedName>
</protein>
<accession>A0AAV0WQD6</accession>
<dbReference type="PANTHER" id="PTHR33939:SF1">
    <property type="entry name" value="DUF4371 DOMAIN-CONTAINING PROTEIN"/>
    <property type="match status" value="1"/>
</dbReference>
<reference evidence="2 3" key="1">
    <citation type="submission" date="2023-01" db="EMBL/GenBank/DDBJ databases">
        <authorList>
            <person name="Whitehead M."/>
        </authorList>
    </citation>
    <scope>NUCLEOTIDE SEQUENCE [LARGE SCALE GENOMIC DNA]</scope>
</reference>
<dbReference type="AlphaFoldDB" id="A0AAV0WQD6"/>
<dbReference type="Gene3D" id="3.30.420.10">
    <property type="entry name" value="Ribonuclease H-like superfamily/Ribonuclease H"/>
    <property type="match status" value="1"/>
</dbReference>
<proteinExistence type="predicted"/>
<comment type="caution">
    <text evidence="2">The sequence shown here is derived from an EMBL/GenBank/DDBJ whole genome shotgun (WGS) entry which is preliminary data.</text>
</comment>
<sequence>MASISSDEDAQYVPSPIKKHKMGKAISEEVRIRIVNMYKTIIMNEPSISVRQIRKQISETLGIGERSIQTIISTYKETNTVAAPKQTRKKKSFRDLFDEFSKNAVRRHVHSIWFRREIPTVDKIHQAVSADDSLPSISRTNLFHLLKDLDFRYNKRSRNSAMTEKNEIVGWRRCYLENIKQYREEGRHIYFLDETWVNAGDCTSKTWVDTTVRSHRDAFLKGLSTGAVNPSGKGKRLIVLHIGSEDGFLPGGLLCFESKKNTRDYHDEMNGDTFREWMEGILPLLQPNSVIVMDNASYHSVKIDKAPTSSTRKADIIKWLEDKGEVINHSMVIPQLLLIVKRLKPLHSKYVIDELVKANNHTILRLPPYHCELNPIELAWSSVKNHVRMNNTTYKLPDVKNLLIEGIKRVDAEMWKNFISHTKKEETKFYEVDNIIDEVLSAEKSDDLLMTITGDTSSETDSDTE</sequence>
<evidence type="ECO:0000259" key="1">
    <source>
        <dbReference type="Pfam" id="PF13358"/>
    </source>
</evidence>
<dbReference type="GO" id="GO:0003676">
    <property type="term" value="F:nucleic acid binding"/>
    <property type="evidence" value="ECO:0007669"/>
    <property type="project" value="InterPro"/>
</dbReference>
<feature type="domain" description="Tc1-like transposase DDE" evidence="1">
    <location>
        <begin position="233"/>
        <end position="392"/>
    </location>
</feature>
<dbReference type="Pfam" id="PF13358">
    <property type="entry name" value="DDE_3"/>
    <property type="match status" value="1"/>
</dbReference>
<dbReference type="Proteomes" id="UP001160148">
    <property type="component" value="Unassembled WGS sequence"/>
</dbReference>
<name>A0AAV0WQD6_9HEMI</name>
<dbReference type="InterPro" id="IPR036397">
    <property type="entry name" value="RNaseH_sf"/>
</dbReference>
<dbReference type="PANTHER" id="PTHR33939">
    <property type="entry name" value="PROTEIN CBG22215"/>
    <property type="match status" value="1"/>
</dbReference>
<dbReference type="InterPro" id="IPR038717">
    <property type="entry name" value="Tc1-like_DDE_dom"/>
</dbReference>
<dbReference type="InterPro" id="IPR036388">
    <property type="entry name" value="WH-like_DNA-bd_sf"/>
</dbReference>
<dbReference type="EMBL" id="CARXXK010000002">
    <property type="protein sequence ID" value="CAI6357767.1"/>
    <property type="molecule type" value="Genomic_DNA"/>
</dbReference>